<feature type="region of interest" description="Disordered" evidence="1">
    <location>
        <begin position="1"/>
        <end position="20"/>
    </location>
</feature>
<organism evidence="2 3">
    <name type="scientific">Nonomuraea thailandensis</name>
    <dbReference type="NCBI Taxonomy" id="1188745"/>
    <lineage>
        <taxon>Bacteria</taxon>
        <taxon>Bacillati</taxon>
        <taxon>Actinomycetota</taxon>
        <taxon>Actinomycetes</taxon>
        <taxon>Streptosporangiales</taxon>
        <taxon>Streptosporangiaceae</taxon>
        <taxon>Nonomuraea</taxon>
    </lineage>
</organism>
<dbReference type="Proteomes" id="UP001139648">
    <property type="component" value="Unassembled WGS sequence"/>
</dbReference>
<dbReference type="EMBL" id="JAMZEB010000002">
    <property type="protein sequence ID" value="MCP2360651.1"/>
    <property type="molecule type" value="Genomic_DNA"/>
</dbReference>
<evidence type="ECO:0000313" key="2">
    <source>
        <dbReference type="EMBL" id="MCP2360651.1"/>
    </source>
</evidence>
<evidence type="ECO:0000256" key="1">
    <source>
        <dbReference type="SAM" id="MobiDB-lite"/>
    </source>
</evidence>
<evidence type="ECO:0000313" key="3">
    <source>
        <dbReference type="Proteomes" id="UP001139648"/>
    </source>
</evidence>
<dbReference type="AlphaFoldDB" id="A0A9X2GKS2"/>
<protein>
    <submittedName>
        <fullName evidence="2">Uncharacterized protein</fullName>
    </submittedName>
</protein>
<keyword evidence="3" id="KW-1185">Reference proteome</keyword>
<sequence length="110" mass="12461">MSTTRSFRSFSKVSEPATDRGPAWISRVSFSKSGRTIYFKGRTPAHQRSFDANHVDVETGETFWVSGPKRDRSDRRYGNVPVSVDEDVAEECQAFLLGEPLAPSRHRRRG</sequence>
<proteinExistence type="predicted"/>
<accession>A0A9X2GKS2</accession>
<gene>
    <name evidence="2" type="ORF">HD597_007671</name>
</gene>
<name>A0A9X2GKS2_9ACTN</name>
<reference evidence="2" key="1">
    <citation type="submission" date="2022-06" db="EMBL/GenBank/DDBJ databases">
        <title>Sequencing the genomes of 1000 actinobacteria strains.</title>
        <authorList>
            <person name="Klenk H.-P."/>
        </authorList>
    </citation>
    <scope>NUCLEOTIDE SEQUENCE</scope>
    <source>
        <strain evidence="2">DSM 46694</strain>
    </source>
</reference>
<comment type="caution">
    <text evidence="2">The sequence shown here is derived from an EMBL/GenBank/DDBJ whole genome shotgun (WGS) entry which is preliminary data.</text>
</comment>
<feature type="compositionally biased region" description="Polar residues" evidence="1">
    <location>
        <begin position="1"/>
        <end position="12"/>
    </location>
</feature>